<keyword evidence="12 19" id="KW-1133">Transmembrane helix</keyword>
<dbReference type="EMBL" id="LAYJ01000022">
    <property type="protein sequence ID" value="KKI52343.1"/>
    <property type="molecule type" value="Genomic_DNA"/>
</dbReference>
<evidence type="ECO:0000313" key="20">
    <source>
        <dbReference type="EMBL" id="KKI52343.1"/>
    </source>
</evidence>
<dbReference type="GO" id="GO:0008818">
    <property type="term" value="F:cobalamin 5'-phosphate synthase activity"/>
    <property type="evidence" value="ECO:0007669"/>
    <property type="project" value="UniProtKB-UniRule"/>
</dbReference>
<evidence type="ECO:0000256" key="5">
    <source>
        <dbReference type="ARBA" id="ARBA00013200"/>
    </source>
</evidence>
<dbReference type="Proteomes" id="UP000034076">
    <property type="component" value="Unassembled WGS sequence"/>
</dbReference>
<comment type="function">
    <text evidence="14 19">Joins adenosylcobinamide-GDP and alpha-ribazole to generate adenosylcobalamin (Ado-cobalamin). Also synthesizes adenosylcobalamin 5'-phosphate from adenosylcobinamide-GDP and alpha-ribazole 5'-phosphate.</text>
</comment>
<dbReference type="STRING" id="270498.CHK_0113"/>
<evidence type="ECO:0000256" key="18">
    <source>
        <dbReference type="ARBA" id="ARBA00049504"/>
    </source>
</evidence>
<feature type="transmembrane region" description="Helical" evidence="19">
    <location>
        <begin position="110"/>
        <end position="129"/>
    </location>
</feature>
<comment type="catalytic activity">
    <reaction evidence="17 19">
        <text>alpha-ribazole + adenosylcob(III)inamide-GDP = adenosylcob(III)alamin + GMP + H(+)</text>
        <dbReference type="Rhea" id="RHEA:16049"/>
        <dbReference type="ChEBI" id="CHEBI:10329"/>
        <dbReference type="ChEBI" id="CHEBI:15378"/>
        <dbReference type="ChEBI" id="CHEBI:18408"/>
        <dbReference type="ChEBI" id="CHEBI:58115"/>
        <dbReference type="ChEBI" id="CHEBI:60487"/>
        <dbReference type="EC" id="2.7.8.26"/>
    </reaction>
</comment>
<evidence type="ECO:0000256" key="17">
    <source>
        <dbReference type="ARBA" id="ARBA00048623"/>
    </source>
</evidence>
<evidence type="ECO:0000256" key="4">
    <source>
        <dbReference type="ARBA" id="ARBA00010561"/>
    </source>
</evidence>
<keyword evidence="13 19" id="KW-0472">Membrane</keyword>
<comment type="catalytic activity">
    <reaction evidence="18 19">
        <text>alpha-ribazole 5'-phosphate + adenosylcob(III)inamide-GDP = adenosylcob(III)alamin 5'-phosphate + GMP + H(+)</text>
        <dbReference type="Rhea" id="RHEA:23560"/>
        <dbReference type="ChEBI" id="CHEBI:15378"/>
        <dbReference type="ChEBI" id="CHEBI:57918"/>
        <dbReference type="ChEBI" id="CHEBI:58115"/>
        <dbReference type="ChEBI" id="CHEBI:60487"/>
        <dbReference type="ChEBI" id="CHEBI:60493"/>
        <dbReference type="EC" id="2.7.8.26"/>
    </reaction>
</comment>
<evidence type="ECO:0000256" key="14">
    <source>
        <dbReference type="ARBA" id="ARBA00025228"/>
    </source>
</evidence>
<keyword evidence="9 19" id="KW-0808">Transferase</keyword>
<comment type="cofactor">
    <cofactor evidence="1 19">
        <name>Mg(2+)</name>
        <dbReference type="ChEBI" id="CHEBI:18420"/>
    </cofactor>
</comment>
<gene>
    <name evidence="19" type="primary">cobS</name>
    <name evidence="20" type="ORF">CHK_0113</name>
</gene>
<evidence type="ECO:0000256" key="13">
    <source>
        <dbReference type="ARBA" id="ARBA00023136"/>
    </source>
</evidence>
<evidence type="ECO:0000256" key="2">
    <source>
        <dbReference type="ARBA" id="ARBA00004651"/>
    </source>
</evidence>
<keyword evidence="7 19" id="KW-1003">Cell membrane</keyword>
<dbReference type="GO" id="GO:0051073">
    <property type="term" value="F:adenosylcobinamide-GDP ribazoletransferase activity"/>
    <property type="evidence" value="ECO:0007669"/>
    <property type="project" value="UniProtKB-UniRule"/>
</dbReference>
<evidence type="ECO:0000256" key="19">
    <source>
        <dbReference type="HAMAP-Rule" id="MF_00719"/>
    </source>
</evidence>
<keyword evidence="11 19" id="KW-0460">Magnesium</keyword>
<evidence type="ECO:0000313" key="21">
    <source>
        <dbReference type="Proteomes" id="UP000034076"/>
    </source>
</evidence>
<comment type="caution">
    <text evidence="20">The sequence shown here is derived from an EMBL/GenBank/DDBJ whole genome shotgun (WGS) entry which is preliminary data.</text>
</comment>
<dbReference type="HAMAP" id="MF_00719">
    <property type="entry name" value="CobS"/>
    <property type="match status" value="1"/>
</dbReference>
<dbReference type="OrthoDB" id="9794626at2"/>
<dbReference type="GO" id="GO:0009236">
    <property type="term" value="P:cobalamin biosynthetic process"/>
    <property type="evidence" value="ECO:0007669"/>
    <property type="project" value="UniProtKB-UniRule"/>
</dbReference>
<proteinExistence type="inferred from homology"/>
<dbReference type="AlphaFoldDB" id="A0A0M2NJJ0"/>
<dbReference type="PATRIC" id="fig|270498.16.peg.2673"/>
<feature type="transmembrane region" description="Helical" evidence="19">
    <location>
        <begin position="64"/>
        <end position="82"/>
    </location>
</feature>
<sequence length="255" mass="27465">MKSVLSGLVTALSMYSVFPMPQLEWNQHTMKYAMCFFPFVGIVVSAFVYLWVWICGFFSLNTALAAVVLALLPVLLSGGIHLDGLIDTSDALSSHQPAERKLEILKDSHVGAFGVIICVSYLLLCFGFGMQFFDHPQLILLLCLGYVLSRGYSALAVVSFRLARDTGLAHAFCGQADKTVVKATSLLYILAASAGMILIDPMTGCIAVAAAFLWLLLFRRICYSKFGGLTGDLAGYSLCITELLVLIVAAVGGLA</sequence>
<comment type="subcellular location">
    <subcellularLocation>
        <location evidence="2 19">Cell membrane</location>
        <topology evidence="2 19">Multi-pass membrane protein</topology>
    </subcellularLocation>
</comment>
<evidence type="ECO:0000256" key="8">
    <source>
        <dbReference type="ARBA" id="ARBA00022573"/>
    </source>
</evidence>
<dbReference type="InterPro" id="IPR003805">
    <property type="entry name" value="CobS"/>
</dbReference>
<dbReference type="PANTHER" id="PTHR34148">
    <property type="entry name" value="ADENOSYLCOBINAMIDE-GDP RIBAZOLETRANSFERASE"/>
    <property type="match status" value="1"/>
</dbReference>
<evidence type="ECO:0000256" key="12">
    <source>
        <dbReference type="ARBA" id="ARBA00022989"/>
    </source>
</evidence>
<dbReference type="EC" id="2.7.8.26" evidence="5 19"/>
<dbReference type="NCBIfam" id="TIGR00317">
    <property type="entry name" value="cobS"/>
    <property type="match status" value="1"/>
</dbReference>
<name>A0A0M2NJJ0_9FIRM</name>
<dbReference type="PANTHER" id="PTHR34148:SF1">
    <property type="entry name" value="ADENOSYLCOBINAMIDE-GDP RIBAZOLETRANSFERASE"/>
    <property type="match status" value="1"/>
</dbReference>
<comment type="similarity">
    <text evidence="4 19">Belongs to the CobS family.</text>
</comment>
<evidence type="ECO:0000256" key="3">
    <source>
        <dbReference type="ARBA" id="ARBA00004663"/>
    </source>
</evidence>
<dbReference type="Pfam" id="PF02654">
    <property type="entry name" value="CobS"/>
    <property type="match status" value="1"/>
</dbReference>
<evidence type="ECO:0000256" key="10">
    <source>
        <dbReference type="ARBA" id="ARBA00022692"/>
    </source>
</evidence>
<keyword evidence="10 19" id="KW-0812">Transmembrane</keyword>
<evidence type="ECO:0000256" key="11">
    <source>
        <dbReference type="ARBA" id="ARBA00022842"/>
    </source>
</evidence>
<keyword evidence="8 19" id="KW-0169">Cobalamin biosynthesis</keyword>
<evidence type="ECO:0000256" key="1">
    <source>
        <dbReference type="ARBA" id="ARBA00001946"/>
    </source>
</evidence>
<evidence type="ECO:0000256" key="16">
    <source>
        <dbReference type="ARBA" id="ARBA00032853"/>
    </source>
</evidence>
<feature type="transmembrane region" description="Helical" evidence="19">
    <location>
        <begin position="229"/>
        <end position="254"/>
    </location>
</feature>
<dbReference type="RefSeq" id="WP_046441955.1">
    <property type="nucleotide sequence ID" value="NZ_LAYJ01000022.1"/>
</dbReference>
<comment type="pathway">
    <text evidence="3 19">Cofactor biosynthesis; adenosylcobalamin biosynthesis; adenosylcobalamin from cob(II)yrinate a,c-diamide: step 7/7.</text>
</comment>
<accession>A0A0M2NJJ0</accession>
<reference evidence="20 21" key="1">
    <citation type="submission" date="2015-04" db="EMBL/GenBank/DDBJ databases">
        <title>Draft genome sequence of bacteremic isolate Catabacter hongkongensis type strain HKU16T.</title>
        <authorList>
            <person name="Lau S.K."/>
            <person name="Teng J.L."/>
            <person name="Huang Y."/>
            <person name="Curreem S.O."/>
            <person name="Tsui S.K."/>
            <person name="Woo P.C."/>
        </authorList>
    </citation>
    <scope>NUCLEOTIDE SEQUENCE [LARGE SCALE GENOMIC DNA]</scope>
    <source>
        <strain evidence="20 21">HKU16</strain>
    </source>
</reference>
<evidence type="ECO:0000256" key="9">
    <source>
        <dbReference type="ARBA" id="ARBA00022679"/>
    </source>
</evidence>
<organism evidence="20 21">
    <name type="scientific">Christensenella hongkongensis</name>
    <dbReference type="NCBI Taxonomy" id="270498"/>
    <lineage>
        <taxon>Bacteria</taxon>
        <taxon>Bacillati</taxon>
        <taxon>Bacillota</taxon>
        <taxon>Clostridia</taxon>
        <taxon>Christensenellales</taxon>
        <taxon>Christensenellaceae</taxon>
        <taxon>Christensenella</taxon>
    </lineage>
</organism>
<keyword evidence="21" id="KW-1185">Reference proteome</keyword>
<protein>
    <recommendedName>
        <fullName evidence="6 19">Adenosylcobinamide-GDP ribazoletransferase</fullName>
        <ecNumber evidence="5 19">2.7.8.26</ecNumber>
    </recommendedName>
    <alternativeName>
        <fullName evidence="16 19">Cobalamin synthase</fullName>
    </alternativeName>
    <alternativeName>
        <fullName evidence="15 19">Cobalamin-5'-phosphate synthase</fullName>
    </alternativeName>
</protein>
<feature type="transmembrane region" description="Helical" evidence="19">
    <location>
        <begin position="186"/>
        <end position="217"/>
    </location>
</feature>
<feature type="transmembrane region" description="Helical" evidence="19">
    <location>
        <begin position="138"/>
        <end position="160"/>
    </location>
</feature>
<evidence type="ECO:0000256" key="6">
    <source>
        <dbReference type="ARBA" id="ARBA00015850"/>
    </source>
</evidence>
<dbReference type="UniPathway" id="UPA00148">
    <property type="reaction ID" value="UER00238"/>
</dbReference>
<evidence type="ECO:0000256" key="7">
    <source>
        <dbReference type="ARBA" id="ARBA00022475"/>
    </source>
</evidence>
<evidence type="ECO:0000256" key="15">
    <source>
        <dbReference type="ARBA" id="ARBA00032605"/>
    </source>
</evidence>
<feature type="transmembrane region" description="Helical" evidence="19">
    <location>
        <begin position="29"/>
        <end position="52"/>
    </location>
</feature>
<dbReference type="GO" id="GO:0005886">
    <property type="term" value="C:plasma membrane"/>
    <property type="evidence" value="ECO:0007669"/>
    <property type="project" value="UniProtKB-SubCell"/>
</dbReference>